<evidence type="ECO:0000313" key="3">
    <source>
        <dbReference type="EMBL" id="RIA75512.1"/>
    </source>
</evidence>
<dbReference type="InParanoid" id="A0A397RQR8"/>
<dbReference type="EMBL" id="QXEV01000017">
    <property type="protein sequence ID" value="RIA75512.1"/>
    <property type="molecule type" value="Genomic_DNA"/>
</dbReference>
<dbReference type="CDD" id="cd11297">
    <property type="entry name" value="PIN_LabA-like_N_1"/>
    <property type="match status" value="1"/>
</dbReference>
<dbReference type="CDD" id="cd10146">
    <property type="entry name" value="LabA_like_C"/>
    <property type="match status" value="1"/>
</dbReference>
<dbReference type="Gene3D" id="3.40.50.1010">
    <property type="entry name" value="5'-nuclease"/>
    <property type="match status" value="1"/>
</dbReference>
<gene>
    <name evidence="3" type="ORF">EI71_01406</name>
</gene>
<evidence type="ECO:0000313" key="4">
    <source>
        <dbReference type="Proteomes" id="UP000266506"/>
    </source>
</evidence>
<feature type="domain" description="HTH OST-type" evidence="2">
    <location>
        <begin position="156"/>
        <end position="229"/>
    </location>
</feature>
<dbReference type="Pfam" id="PF12872">
    <property type="entry name" value="OST-HTH"/>
    <property type="match status" value="1"/>
</dbReference>
<dbReference type="InterPro" id="IPR041966">
    <property type="entry name" value="LOTUS-like"/>
</dbReference>
<dbReference type="RefSeq" id="WP_119016532.1">
    <property type="nucleotide sequence ID" value="NZ_QXEV01000017.1"/>
</dbReference>
<dbReference type="Pfam" id="PF01936">
    <property type="entry name" value="NYN"/>
    <property type="match status" value="1"/>
</dbReference>
<reference evidence="3 4" key="1">
    <citation type="submission" date="2018-08" db="EMBL/GenBank/DDBJ databases">
        <title>Genomic Encyclopedia of Archaeal and Bacterial Type Strains, Phase II (KMG-II): from individual species to whole genera.</title>
        <authorList>
            <person name="Goeker M."/>
        </authorList>
    </citation>
    <scope>NUCLEOTIDE SEQUENCE [LARGE SCALE GENOMIC DNA]</scope>
    <source>
        <strain evidence="3 4">ATCC 27112</strain>
    </source>
</reference>
<evidence type="ECO:0000256" key="1">
    <source>
        <dbReference type="SAM" id="MobiDB-lite"/>
    </source>
</evidence>
<evidence type="ECO:0000259" key="2">
    <source>
        <dbReference type="PROSITE" id="PS51644"/>
    </source>
</evidence>
<feature type="region of interest" description="Disordered" evidence="1">
    <location>
        <begin position="241"/>
        <end position="280"/>
    </location>
</feature>
<dbReference type="PROSITE" id="PS51644">
    <property type="entry name" value="HTH_OST"/>
    <property type="match status" value="1"/>
</dbReference>
<protein>
    <submittedName>
        <fullName evidence="3">OST-HTH/LOTUS domain-containing protein</fullName>
    </submittedName>
</protein>
<keyword evidence="4" id="KW-1185">Reference proteome</keyword>
<proteinExistence type="predicted"/>
<accession>A0A397RQR8</accession>
<feature type="compositionally biased region" description="Basic residues" evidence="1">
    <location>
        <begin position="261"/>
        <end position="275"/>
    </location>
</feature>
<name>A0A397RQR8_9MOLU</name>
<dbReference type="Gene3D" id="3.30.420.610">
    <property type="entry name" value="LOTUS domain-like"/>
    <property type="match status" value="1"/>
</dbReference>
<dbReference type="PANTHER" id="PTHR35811">
    <property type="entry name" value="SLR1870 PROTEIN"/>
    <property type="match status" value="1"/>
</dbReference>
<dbReference type="AlphaFoldDB" id="A0A397RQR8"/>
<dbReference type="Proteomes" id="UP000266506">
    <property type="component" value="Unassembled WGS sequence"/>
</dbReference>
<organism evidence="3 4">
    <name type="scientific">Anaeroplasma bactoclasticum</name>
    <dbReference type="NCBI Taxonomy" id="2088"/>
    <lineage>
        <taxon>Bacteria</taxon>
        <taxon>Bacillati</taxon>
        <taxon>Mycoplasmatota</taxon>
        <taxon>Mollicutes</taxon>
        <taxon>Anaeroplasmatales</taxon>
        <taxon>Anaeroplasmataceae</taxon>
        <taxon>Anaeroplasma</taxon>
    </lineage>
</organism>
<sequence length="292" mass="33781">MKYALLIDSENAEPRMDEVFQELTKLGDTPIRYLIGNFTQIPQSHPWLKIAQKHAITCVQTMNFTKGKNSLDISLVIEGMKVLYEKSFIDGVIIVASDSDYTPLAREWRNAGKEVIGIGRKLTPESYRASCTKFIYSENIFSKKERIEEDDTEIVSIEKLYEIIEAVLNENNGMAQLSVIVESIRKAYTDFDVRNYGYEKARDFFQASFKDRLKLTEEKKNSYFLSFKDKEDVRIVVDVKKEEKKAKPKKQGPKKEVKPRESKKKKAPMKPKREKTKPVEVVKTIMDDDLSI</sequence>
<dbReference type="OrthoDB" id="9783963at2"/>
<dbReference type="InterPro" id="IPR025605">
    <property type="entry name" value="OST-HTH/LOTUS_dom"/>
</dbReference>
<dbReference type="PANTHER" id="PTHR35811:SF1">
    <property type="entry name" value="HTH OST-TYPE DOMAIN-CONTAINING PROTEIN"/>
    <property type="match status" value="1"/>
</dbReference>
<comment type="caution">
    <text evidence="3">The sequence shown here is derived from an EMBL/GenBank/DDBJ whole genome shotgun (WGS) entry which is preliminary data.</text>
</comment>
<dbReference type="InterPro" id="IPR021139">
    <property type="entry name" value="NYN"/>
</dbReference>
<dbReference type="GO" id="GO:0004540">
    <property type="term" value="F:RNA nuclease activity"/>
    <property type="evidence" value="ECO:0007669"/>
    <property type="project" value="InterPro"/>
</dbReference>